<dbReference type="GO" id="GO:0004585">
    <property type="term" value="F:ornithine carbamoyltransferase activity"/>
    <property type="evidence" value="ECO:0007669"/>
    <property type="project" value="UniProtKB-ARBA"/>
</dbReference>
<dbReference type="Pfam" id="PF02729">
    <property type="entry name" value="OTCace_N"/>
    <property type="match status" value="1"/>
</dbReference>
<sequence length="326" mass="37077">MKKFFDFSDIRGEDLEKLIDLALDYKTGKVNDQPLLDKNIGLLFNVPSTRTRISFQTAIKQLGGEALTYSANELQLANKESMKDTATVMGKYLDGLVVRWYNMNDYGYGRNTLEEIALNSQLPVINALDDKDHPCQIMADVLTLKEKYGQQYKKKKVLFTWGYAERKKSPGCTHSMLTAASLLGMDLRIAHPEGYELDDQYLSFAKQAAQKSGANIEFSNNLDEAIEDVDVVYAKAWGSLSLPGYEEQQYKSEIRDQWLVNHERFARANQDAYFINPLPIIRGDEAIKEIIDGPRSLMYDTAENRLHVQKATLASMYSKDKNLQLV</sequence>
<comment type="similarity">
    <text evidence="3">Belongs to the aspartate/ornithine carbamoyltransferase superfamily.</text>
</comment>
<dbReference type="Pfam" id="PF00185">
    <property type="entry name" value="OTCace"/>
    <property type="match status" value="1"/>
</dbReference>
<comment type="caution">
    <text evidence="6">The sequence shown here is derived from an EMBL/GenBank/DDBJ whole genome shotgun (WGS) entry which is preliminary data.</text>
</comment>
<dbReference type="InterPro" id="IPR002292">
    <property type="entry name" value="Orn/put_carbamltrans"/>
</dbReference>
<dbReference type="Proteomes" id="UP000076510">
    <property type="component" value="Unassembled WGS sequence"/>
</dbReference>
<dbReference type="RefSeq" id="WP_048005371.1">
    <property type="nucleotide sequence ID" value="NZ_CP047095.1"/>
</dbReference>
<dbReference type="PANTHER" id="PTHR45753">
    <property type="entry name" value="ORNITHINE CARBAMOYLTRANSFERASE, MITOCHONDRIAL"/>
    <property type="match status" value="1"/>
</dbReference>
<dbReference type="PRINTS" id="PR00100">
    <property type="entry name" value="AOTCASE"/>
</dbReference>
<reference evidence="7" key="1">
    <citation type="submission" date="2016-01" db="EMBL/GenBank/DDBJ databases">
        <title>Whole genome sequencing of Bhargavaea cecembensis T14.</title>
        <authorList>
            <person name="Hong K.W."/>
        </authorList>
    </citation>
    <scope>NUCLEOTIDE SEQUENCE [LARGE SCALE GENOMIC DNA]</scope>
    <source>
        <strain evidence="7">M19</strain>
    </source>
</reference>
<evidence type="ECO:0000313" key="6">
    <source>
        <dbReference type="EMBL" id="KZE50920.1"/>
    </source>
</evidence>
<dbReference type="EMBL" id="LQQY01000009">
    <property type="protein sequence ID" value="KZE50920.1"/>
    <property type="molecule type" value="Genomic_DNA"/>
</dbReference>
<comment type="function">
    <text evidence="1">Reversibly catalyzes the transfer of the carbamoyl group from carbamoyl phosphate (CP) to the N(epsilon) atom of ornithine (ORN) to produce L-citrulline.</text>
</comment>
<evidence type="ECO:0000256" key="3">
    <source>
        <dbReference type="RuleBase" id="RU003634"/>
    </source>
</evidence>
<dbReference type="SUPFAM" id="SSF53671">
    <property type="entry name" value="Aspartate/ornithine carbamoyltransferase"/>
    <property type="match status" value="1"/>
</dbReference>
<dbReference type="PRINTS" id="PR00102">
    <property type="entry name" value="OTCASE"/>
</dbReference>
<evidence type="ECO:0000259" key="4">
    <source>
        <dbReference type="Pfam" id="PF00185"/>
    </source>
</evidence>
<gene>
    <name evidence="6" type="ORF">AV649_16230</name>
</gene>
<evidence type="ECO:0000259" key="5">
    <source>
        <dbReference type="Pfam" id="PF02729"/>
    </source>
</evidence>
<dbReference type="GO" id="GO:0016597">
    <property type="term" value="F:amino acid binding"/>
    <property type="evidence" value="ECO:0007669"/>
    <property type="project" value="InterPro"/>
</dbReference>
<dbReference type="OrthoDB" id="9802587at2"/>
<evidence type="ECO:0000313" key="7">
    <source>
        <dbReference type="Proteomes" id="UP000076510"/>
    </source>
</evidence>
<dbReference type="Gene3D" id="3.40.50.1370">
    <property type="entry name" value="Aspartate/ornithine carbamoyltransferase"/>
    <property type="match status" value="2"/>
</dbReference>
<organism evidence="6 7">
    <name type="scientific">Rossellomorea marisflavi</name>
    <dbReference type="NCBI Taxonomy" id="189381"/>
    <lineage>
        <taxon>Bacteria</taxon>
        <taxon>Bacillati</taxon>
        <taxon>Bacillota</taxon>
        <taxon>Bacilli</taxon>
        <taxon>Bacillales</taxon>
        <taxon>Bacillaceae</taxon>
        <taxon>Rossellomorea</taxon>
    </lineage>
</organism>
<feature type="domain" description="Aspartate/ornithine carbamoyltransferase carbamoyl-P binding" evidence="5">
    <location>
        <begin position="2"/>
        <end position="146"/>
    </location>
</feature>
<dbReference type="PANTHER" id="PTHR45753:SF3">
    <property type="entry name" value="ORNITHINE TRANSCARBAMYLASE, MITOCHONDRIAL"/>
    <property type="match status" value="1"/>
</dbReference>
<dbReference type="InterPro" id="IPR006131">
    <property type="entry name" value="Asp_carbamoyltransf_Asp/Orn-bd"/>
</dbReference>
<dbReference type="AlphaFoldDB" id="A0A161TIB3"/>
<dbReference type="PATRIC" id="fig|189381.9.peg.3158"/>
<dbReference type="InterPro" id="IPR036901">
    <property type="entry name" value="Asp/Orn_carbamoylTrfase_sf"/>
</dbReference>
<feature type="domain" description="Aspartate/ornithine carbamoyltransferase Asp/Orn-binding" evidence="4">
    <location>
        <begin position="173"/>
        <end position="315"/>
    </location>
</feature>
<dbReference type="GO" id="GO:0019240">
    <property type="term" value="P:citrulline biosynthetic process"/>
    <property type="evidence" value="ECO:0007669"/>
    <property type="project" value="TreeGrafter"/>
</dbReference>
<keyword evidence="2 3" id="KW-0808">Transferase</keyword>
<evidence type="ECO:0000256" key="1">
    <source>
        <dbReference type="ARBA" id="ARBA00003822"/>
    </source>
</evidence>
<dbReference type="InterPro" id="IPR006132">
    <property type="entry name" value="Asp/Orn_carbamoyltranf_P-bd"/>
</dbReference>
<evidence type="ECO:0000256" key="2">
    <source>
        <dbReference type="ARBA" id="ARBA00022679"/>
    </source>
</evidence>
<proteinExistence type="inferred from homology"/>
<accession>A0A161TIB3</accession>
<protein>
    <submittedName>
        <fullName evidence="6">Uncharacterized protein</fullName>
    </submittedName>
</protein>
<dbReference type="InterPro" id="IPR006130">
    <property type="entry name" value="Asp/Orn_carbamoylTrfase"/>
</dbReference>
<dbReference type="GO" id="GO:0042450">
    <property type="term" value="P:L-arginine biosynthetic process via ornithine"/>
    <property type="evidence" value="ECO:0007669"/>
    <property type="project" value="TreeGrafter"/>
</dbReference>
<name>A0A161TIB3_9BACI</name>